<feature type="compositionally biased region" description="Polar residues" evidence="2">
    <location>
        <begin position="576"/>
        <end position="589"/>
    </location>
</feature>
<protein>
    <submittedName>
        <fullName evidence="3">Uncharacterized protein</fullName>
    </submittedName>
</protein>
<feature type="compositionally biased region" description="Low complexity" evidence="2">
    <location>
        <begin position="92"/>
        <end position="121"/>
    </location>
</feature>
<evidence type="ECO:0000256" key="1">
    <source>
        <dbReference type="SAM" id="Coils"/>
    </source>
</evidence>
<reference evidence="3" key="1">
    <citation type="submission" date="2014-12" db="EMBL/GenBank/DDBJ databases">
        <title>Insight into the proteome of Arion vulgaris.</title>
        <authorList>
            <person name="Aradska J."/>
            <person name="Bulat T."/>
            <person name="Smidak R."/>
            <person name="Sarate P."/>
            <person name="Gangsoo J."/>
            <person name="Sialana F."/>
            <person name="Bilban M."/>
            <person name="Lubec G."/>
        </authorList>
    </citation>
    <scope>NUCLEOTIDE SEQUENCE</scope>
    <source>
        <tissue evidence="3">Skin</tissue>
    </source>
</reference>
<feature type="coiled-coil region" evidence="1">
    <location>
        <begin position="785"/>
        <end position="920"/>
    </location>
</feature>
<feature type="compositionally biased region" description="Polar residues" evidence="2">
    <location>
        <begin position="76"/>
        <end position="86"/>
    </location>
</feature>
<proteinExistence type="predicted"/>
<accession>A0A0B6ZZ07</accession>
<evidence type="ECO:0000313" key="3">
    <source>
        <dbReference type="EMBL" id="CEK73051.1"/>
    </source>
</evidence>
<feature type="compositionally biased region" description="Polar residues" evidence="2">
    <location>
        <begin position="474"/>
        <end position="532"/>
    </location>
</feature>
<dbReference type="InterPro" id="IPR049885">
    <property type="entry name" value="MTCL1-3"/>
</dbReference>
<feature type="compositionally biased region" description="Polar residues" evidence="2">
    <location>
        <begin position="229"/>
        <end position="240"/>
    </location>
</feature>
<feature type="compositionally biased region" description="Polar residues" evidence="2">
    <location>
        <begin position="282"/>
        <end position="299"/>
    </location>
</feature>
<keyword evidence="1" id="KW-0175">Coiled coil</keyword>
<feature type="compositionally biased region" description="Polar residues" evidence="2">
    <location>
        <begin position="414"/>
        <end position="434"/>
    </location>
</feature>
<feature type="compositionally biased region" description="Basic and acidic residues" evidence="2">
    <location>
        <begin position="453"/>
        <end position="463"/>
    </location>
</feature>
<evidence type="ECO:0000256" key="2">
    <source>
        <dbReference type="SAM" id="MobiDB-lite"/>
    </source>
</evidence>
<name>A0A0B6ZZ07_9EUPU</name>
<feature type="compositionally biased region" description="Basic and acidic residues" evidence="2">
    <location>
        <begin position="339"/>
        <end position="352"/>
    </location>
</feature>
<feature type="compositionally biased region" description="Basic and acidic residues" evidence="2">
    <location>
        <begin position="541"/>
        <end position="560"/>
    </location>
</feature>
<feature type="compositionally biased region" description="Low complexity" evidence="2">
    <location>
        <begin position="563"/>
        <end position="575"/>
    </location>
</feature>
<feature type="region of interest" description="Disordered" evidence="2">
    <location>
        <begin position="1"/>
        <end position="622"/>
    </location>
</feature>
<feature type="non-terminal residue" evidence="3">
    <location>
        <position position="1"/>
    </location>
</feature>
<feature type="compositionally biased region" description="Basic and acidic residues" evidence="2">
    <location>
        <begin position="21"/>
        <end position="62"/>
    </location>
</feature>
<feature type="non-terminal residue" evidence="3">
    <location>
        <position position="988"/>
    </location>
</feature>
<feature type="compositionally biased region" description="Low complexity" evidence="2">
    <location>
        <begin position="652"/>
        <end position="669"/>
    </location>
</feature>
<feature type="compositionally biased region" description="Basic and acidic residues" evidence="2">
    <location>
        <begin position="608"/>
        <end position="622"/>
    </location>
</feature>
<feature type="compositionally biased region" description="Basic and acidic residues" evidence="2">
    <location>
        <begin position="381"/>
        <end position="391"/>
    </location>
</feature>
<feature type="compositionally biased region" description="Polar residues" evidence="2">
    <location>
        <begin position="443"/>
        <end position="452"/>
    </location>
</feature>
<dbReference type="AlphaFoldDB" id="A0A0B6ZZ07"/>
<dbReference type="EMBL" id="HACG01026186">
    <property type="protein sequence ID" value="CEK73051.1"/>
    <property type="molecule type" value="Transcribed_RNA"/>
</dbReference>
<feature type="region of interest" description="Disordered" evidence="2">
    <location>
        <begin position="643"/>
        <end position="679"/>
    </location>
</feature>
<dbReference type="PANTHER" id="PTHR15742">
    <property type="entry name" value="GIRDIN"/>
    <property type="match status" value="1"/>
</dbReference>
<feature type="compositionally biased region" description="Low complexity" evidence="2">
    <location>
        <begin position="140"/>
        <end position="228"/>
    </location>
</feature>
<feature type="coiled-coil region" evidence="1">
    <location>
        <begin position="956"/>
        <end position="986"/>
    </location>
</feature>
<organism evidence="3">
    <name type="scientific">Arion vulgaris</name>
    <dbReference type="NCBI Taxonomy" id="1028688"/>
    <lineage>
        <taxon>Eukaryota</taxon>
        <taxon>Metazoa</taxon>
        <taxon>Spiralia</taxon>
        <taxon>Lophotrochozoa</taxon>
        <taxon>Mollusca</taxon>
        <taxon>Gastropoda</taxon>
        <taxon>Heterobranchia</taxon>
        <taxon>Euthyneura</taxon>
        <taxon>Panpulmonata</taxon>
        <taxon>Eupulmonata</taxon>
        <taxon>Stylommatophora</taxon>
        <taxon>Helicina</taxon>
        <taxon>Arionoidea</taxon>
        <taxon>Arionidae</taxon>
        <taxon>Arion</taxon>
    </lineage>
</organism>
<gene>
    <name evidence="3" type="primary">ORF85093</name>
</gene>
<dbReference type="PANTHER" id="PTHR15742:SF5">
    <property type="entry name" value="GIRDIN"/>
    <property type="match status" value="1"/>
</dbReference>
<feature type="compositionally biased region" description="Polar residues" evidence="2">
    <location>
        <begin position="355"/>
        <end position="373"/>
    </location>
</feature>
<feature type="compositionally biased region" description="Basic and acidic residues" evidence="2">
    <location>
        <begin position="1"/>
        <end position="13"/>
    </location>
</feature>
<feature type="compositionally biased region" description="Polar residues" evidence="2">
    <location>
        <begin position="122"/>
        <end position="138"/>
    </location>
</feature>
<sequence length="988" mass="108802">KDTNDSKAVKERSPNGTSDSKFGKERATKDTNDSKTGKERSPKDTKDNKSETNKDSSKDDSKLSQTKDLGDENNKNSKSGTQTLLKSTKGKPPTSLVNTSTSSLSSKTTSSTKFPLKSTTSQATSLGNNTITTTSPASISVPNTSASTLSSSTSSLKSTLISTPSSTTSPRSVNSTITTTTLTSTSTSQSKTALSTKSPLKTTTSSSAPSPGNATNDTTNTTSSTSDAQKPSVTSKTKNFASKFESKTAAVSKDNPSKPLDIRPGSATAAIANNKSADDLSDSQPSAKLQPDKNNSVLSKTRPKSPRIITEESKSANVTSKVSKPGPTKINDIKTTNNKGEKDRSENDKDMKPSLLTSGSENQDTKLSTTGRSKTAPFSKDMLRSVKDVGKQSRASPDSEDTKPPPLQVKDEGTATNNDSLKTISSKSQTSATVNKEKANPNLKLTSGQVNENKGKQNVEDQVVKTPVKFKGTDASQKQFTQNNKITSGAVNSQSPENGDRTNTNTIRQVTKNVNDSQTNNKKESSPISTTAEGDAGKSALSRDRDKLKGEGSVRDKKSDTVASSAVSARQSSLANTTSQSSKNTTLTSAPPARDSKSPPMYSLAKATENKQTKNLKLEIGKESKSSLSSLEKFKSLDKKADKIGDKLNPLSPTISPSISSSQTSTNGEESTENTKEDAANKVIEDANYTIQLKIELEEKEEKLLTLSKQLWVMEEHVRALEAERDKIKDTSFQNQKKDTEMMLNDLREHLSTLEKQCCRLERDNQSLIDKLRVQEANVKRDQECHGKTLDNMNLEEDLEAAEKELEDVKGINKDLQREIMEMKYEMDETYDHFRESEHEEFRELQKELDMTAKNCRILQFKLRKAERLNDQIEEDRIHYEEKLKMLQDQFDSKDAKNHIRVLEEELRVAKEVSVRLHDELDLVEDKRNKALDDNRHLTDLLEHTDRRQFRLEMEIDKLRDIVTDLKQQLKEAKSANNNNNNNKDSTS</sequence>